<feature type="domain" description="HPt" evidence="19">
    <location>
        <begin position="539"/>
        <end position="634"/>
    </location>
</feature>
<proteinExistence type="predicted"/>
<dbReference type="RefSeq" id="WP_068494876.1">
    <property type="nucleotide sequence ID" value="NZ_LWQT01000088.1"/>
</dbReference>
<gene>
    <name evidence="20" type="ORF">A6A04_06070</name>
</gene>
<keyword evidence="12" id="KW-1133">Transmembrane helix</keyword>
<comment type="catalytic activity">
    <reaction evidence="1">
        <text>ATP + protein L-histidine = ADP + protein N-phospho-L-histidine.</text>
        <dbReference type="EC" id="2.7.13.3"/>
    </reaction>
</comment>
<evidence type="ECO:0000256" key="12">
    <source>
        <dbReference type="ARBA" id="ARBA00022989"/>
    </source>
</evidence>
<evidence type="ECO:0000313" key="20">
    <source>
        <dbReference type="EMBL" id="OAN46668.1"/>
    </source>
</evidence>
<dbReference type="GO" id="GO:0005524">
    <property type="term" value="F:ATP binding"/>
    <property type="evidence" value="ECO:0007669"/>
    <property type="project" value="UniProtKB-KW"/>
</dbReference>
<evidence type="ECO:0000256" key="2">
    <source>
        <dbReference type="ARBA" id="ARBA00004429"/>
    </source>
</evidence>
<feature type="modified residue" description="4-aspartylphosphate" evidence="16">
    <location>
        <position position="60"/>
    </location>
</feature>
<dbReference type="PROSITE" id="PS50109">
    <property type="entry name" value="HIS_KIN"/>
    <property type="match status" value="1"/>
</dbReference>
<dbReference type="Gene3D" id="3.40.50.2300">
    <property type="match status" value="2"/>
</dbReference>
<keyword evidence="21" id="KW-1185">Reference proteome</keyword>
<feature type="modified residue" description="4-aspartylphosphate" evidence="16">
    <location>
        <position position="442"/>
    </location>
</feature>
<dbReference type="Gene3D" id="1.20.120.160">
    <property type="entry name" value="HPT domain"/>
    <property type="match status" value="1"/>
</dbReference>
<dbReference type="InterPro" id="IPR036641">
    <property type="entry name" value="HPT_dom_sf"/>
</dbReference>
<dbReference type="SUPFAM" id="SSF47384">
    <property type="entry name" value="Homodimeric domain of signal transducing histidine kinase"/>
    <property type="match status" value="1"/>
</dbReference>
<evidence type="ECO:0000256" key="8">
    <source>
        <dbReference type="ARBA" id="ARBA00022692"/>
    </source>
</evidence>
<feature type="modified residue" description="Phosphohistidine" evidence="15">
    <location>
        <position position="578"/>
    </location>
</feature>
<evidence type="ECO:0000256" key="5">
    <source>
        <dbReference type="ARBA" id="ARBA00022519"/>
    </source>
</evidence>
<dbReference type="SMART" id="SM00388">
    <property type="entry name" value="HisKA"/>
    <property type="match status" value="1"/>
</dbReference>
<evidence type="ECO:0000256" key="1">
    <source>
        <dbReference type="ARBA" id="ARBA00000085"/>
    </source>
</evidence>
<evidence type="ECO:0000256" key="16">
    <source>
        <dbReference type="PROSITE-ProRule" id="PRU00169"/>
    </source>
</evidence>
<feature type="domain" description="Response regulatory" evidence="18">
    <location>
        <begin position="393"/>
        <end position="510"/>
    </location>
</feature>
<dbReference type="SUPFAM" id="SSF47226">
    <property type="entry name" value="Histidine-containing phosphotransfer domain, HPT domain"/>
    <property type="match status" value="1"/>
</dbReference>
<keyword evidence="7" id="KW-0808">Transferase</keyword>
<keyword evidence="4" id="KW-1003">Cell membrane</keyword>
<dbReference type="PANTHER" id="PTHR43047">
    <property type="entry name" value="TWO-COMPONENT HISTIDINE PROTEIN KINASE"/>
    <property type="match status" value="1"/>
</dbReference>
<dbReference type="CDD" id="cd00082">
    <property type="entry name" value="HisKA"/>
    <property type="match status" value="1"/>
</dbReference>
<dbReference type="STRING" id="1285242.A6A04_06070"/>
<dbReference type="InterPro" id="IPR036890">
    <property type="entry name" value="HATPase_C_sf"/>
</dbReference>
<dbReference type="InterPro" id="IPR005467">
    <property type="entry name" value="His_kinase_dom"/>
</dbReference>
<dbReference type="InterPro" id="IPR008207">
    <property type="entry name" value="Sig_transdc_His_kin_Hpt_dom"/>
</dbReference>
<evidence type="ECO:0000256" key="9">
    <source>
        <dbReference type="ARBA" id="ARBA00022741"/>
    </source>
</evidence>
<dbReference type="Pfam" id="PF00072">
    <property type="entry name" value="Response_reg"/>
    <property type="match status" value="2"/>
</dbReference>
<dbReference type="SUPFAM" id="SSF52172">
    <property type="entry name" value="CheY-like"/>
    <property type="match status" value="2"/>
</dbReference>
<feature type="domain" description="Response regulatory" evidence="18">
    <location>
        <begin position="6"/>
        <end position="125"/>
    </location>
</feature>
<keyword evidence="9" id="KW-0547">Nucleotide-binding</keyword>
<dbReference type="Pfam" id="PF02518">
    <property type="entry name" value="HATPase_c"/>
    <property type="match status" value="1"/>
</dbReference>
<dbReference type="PROSITE" id="PS50110">
    <property type="entry name" value="RESPONSE_REGULATORY"/>
    <property type="match status" value="2"/>
</dbReference>
<protein>
    <recommendedName>
        <fullName evidence="3">histidine kinase</fullName>
        <ecNumber evidence="3">2.7.13.3</ecNumber>
    </recommendedName>
</protein>
<keyword evidence="11" id="KW-0067">ATP-binding</keyword>
<keyword evidence="13" id="KW-0902">Two-component regulatory system</keyword>
<keyword evidence="8" id="KW-0812">Transmembrane</keyword>
<dbReference type="SUPFAM" id="SSF55874">
    <property type="entry name" value="ATPase domain of HSP90 chaperone/DNA topoisomerase II/histidine kinase"/>
    <property type="match status" value="1"/>
</dbReference>
<comment type="caution">
    <text evidence="20">The sequence shown here is derived from an EMBL/GenBank/DDBJ whole genome shotgun (WGS) entry which is preliminary data.</text>
</comment>
<dbReference type="EMBL" id="LWQT01000088">
    <property type="protein sequence ID" value="OAN46668.1"/>
    <property type="molecule type" value="Genomic_DNA"/>
</dbReference>
<accession>A0A178MF25</accession>
<dbReference type="SMART" id="SM00387">
    <property type="entry name" value="HATPase_c"/>
    <property type="match status" value="1"/>
</dbReference>
<organism evidence="20 21">
    <name type="scientific">Paramagnetospirillum marisnigri</name>
    <dbReference type="NCBI Taxonomy" id="1285242"/>
    <lineage>
        <taxon>Bacteria</taxon>
        <taxon>Pseudomonadati</taxon>
        <taxon>Pseudomonadota</taxon>
        <taxon>Alphaproteobacteria</taxon>
        <taxon>Rhodospirillales</taxon>
        <taxon>Magnetospirillaceae</taxon>
        <taxon>Paramagnetospirillum</taxon>
    </lineage>
</organism>
<evidence type="ECO:0000259" key="17">
    <source>
        <dbReference type="PROSITE" id="PS50109"/>
    </source>
</evidence>
<dbReference type="FunFam" id="1.10.287.130:FF:000004">
    <property type="entry name" value="Ethylene receptor 1"/>
    <property type="match status" value="1"/>
</dbReference>
<dbReference type="FunFam" id="3.30.565.10:FF:000010">
    <property type="entry name" value="Sensor histidine kinase RcsC"/>
    <property type="match status" value="1"/>
</dbReference>
<evidence type="ECO:0000259" key="19">
    <source>
        <dbReference type="PROSITE" id="PS50894"/>
    </source>
</evidence>
<evidence type="ECO:0000256" key="10">
    <source>
        <dbReference type="ARBA" id="ARBA00022777"/>
    </source>
</evidence>
<dbReference type="OrthoDB" id="7346568at2"/>
<dbReference type="InterPro" id="IPR001789">
    <property type="entry name" value="Sig_transdc_resp-reg_receiver"/>
</dbReference>
<evidence type="ECO:0000256" key="15">
    <source>
        <dbReference type="PROSITE-ProRule" id="PRU00110"/>
    </source>
</evidence>
<dbReference type="Pfam" id="PF00512">
    <property type="entry name" value="HisKA"/>
    <property type="match status" value="1"/>
</dbReference>
<dbReference type="InterPro" id="IPR003661">
    <property type="entry name" value="HisK_dim/P_dom"/>
</dbReference>
<dbReference type="EC" id="2.7.13.3" evidence="3"/>
<comment type="subcellular location">
    <subcellularLocation>
        <location evidence="2">Cell inner membrane</location>
        <topology evidence="2">Multi-pass membrane protein</topology>
    </subcellularLocation>
</comment>
<dbReference type="InterPro" id="IPR036097">
    <property type="entry name" value="HisK_dim/P_sf"/>
</dbReference>
<dbReference type="CDD" id="cd16922">
    <property type="entry name" value="HATPase_EvgS-ArcB-TorS-like"/>
    <property type="match status" value="1"/>
</dbReference>
<evidence type="ECO:0000256" key="7">
    <source>
        <dbReference type="ARBA" id="ARBA00022679"/>
    </source>
</evidence>
<evidence type="ECO:0000256" key="13">
    <source>
        <dbReference type="ARBA" id="ARBA00023012"/>
    </source>
</evidence>
<keyword evidence="6 16" id="KW-0597">Phosphoprotein</keyword>
<dbReference type="Pfam" id="PF01627">
    <property type="entry name" value="Hpt"/>
    <property type="match status" value="1"/>
</dbReference>
<keyword evidence="5" id="KW-0997">Cell inner membrane</keyword>
<dbReference type="Proteomes" id="UP000078428">
    <property type="component" value="Unassembled WGS sequence"/>
</dbReference>
<dbReference type="InterPro" id="IPR003594">
    <property type="entry name" value="HATPase_dom"/>
</dbReference>
<name>A0A178MF25_9PROT</name>
<evidence type="ECO:0000259" key="18">
    <source>
        <dbReference type="PROSITE" id="PS50110"/>
    </source>
</evidence>
<evidence type="ECO:0000313" key="21">
    <source>
        <dbReference type="Proteomes" id="UP000078428"/>
    </source>
</evidence>
<keyword evidence="10 20" id="KW-0418">Kinase</keyword>
<dbReference type="PANTHER" id="PTHR43047:SF78">
    <property type="entry name" value="SENSORY_REGULATORY PROTEIN RPFC"/>
    <property type="match status" value="1"/>
</dbReference>
<dbReference type="GO" id="GO:0000155">
    <property type="term" value="F:phosphorelay sensor kinase activity"/>
    <property type="evidence" value="ECO:0007669"/>
    <property type="project" value="InterPro"/>
</dbReference>
<dbReference type="PRINTS" id="PR00344">
    <property type="entry name" value="BCTRLSENSOR"/>
</dbReference>
<dbReference type="Gene3D" id="3.30.565.10">
    <property type="entry name" value="Histidine kinase-like ATPase, C-terminal domain"/>
    <property type="match status" value="1"/>
</dbReference>
<evidence type="ECO:0000256" key="11">
    <source>
        <dbReference type="ARBA" id="ARBA00022840"/>
    </source>
</evidence>
<dbReference type="GO" id="GO:0005886">
    <property type="term" value="C:plasma membrane"/>
    <property type="evidence" value="ECO:0007669"/>
    <property type="project" value="UniProtKB-SubCell"/>
</dbReference>
<feature type="domain" description="Histidine kinase" evidence="17">
    <location>
        <begin position="155"/>
        <end position="372"/>
    </location>
</feature>
<dbReference type="AlphaFoldDB" id="A0A178MF25"/>
<reference evidence="20 21" key="1">
    <citation type="submission" date="2016-04" db="EMBL/GenBank/DDBJ databases">
        <title>Draft genome sequence of freshwater magnetotactic bacteria Magnetospirillum marisnigri SP-1 and Magnetospirillum moscoviense BB-1.</title>
        <authorList>
            <person name="Koziaeva V."/>
            <person name="Dziuba M.V."/>
            <person name="Ivanov T.M."/>
            <person name="Kuznetsov B."/>
            <person name="Grouzdev D.S."/>
        </authorList>
    </citation>
    <scope>NUCLEOTIDE SEQUENCE [LARGE SCALE GENOMIC DNA]</scope>
    <source>
        <strain evidence="20 21">SP-1</strain>
    </source>
</reference>
<dbReference type="SMART" id="SM00448">
    <property type="entry name" value="REC"/>
    <property type="match status" value="2"/>
</dbReference>
<dbReference type="CDD" id="cd00156">
    <property type="entry name" value="REC"/>
    <property type="match status" value="1"/>
</dbReference>
<evidence type="ECO:0000256" key="14">
    <source>
        <dbReference type="ARBA" id="ARBA00023136"/>
    </source>
</evidence>
<dbReference type="InterPro" id="IPR004358">
    <property type="entry name" value="Sig_transdc_His_kin-like_C"/>
</dbReference>
<evidence type="ECO:0000256" key="4">
    <source>
        <dbReference type="ARBA" id="ARBA00022475"/>
    </source>
</evidence>
<evidence type="ECO:0000256" key="6">
    <source>
        <dbReference type="ARBA" id="ARBA00022553"/>
    </source>
</evidence>
<dbReference type="InterPro" id="IPR011006">
    <property type="entry name" value="CheY-like_superfamily"/>
</dbReference>
<evidence type="ECO:0000256" key="3">
    <source>
        <dbReference type="ARBA" id="ARBA00012438"/>
    </source>
</evidence>
<dbReference type="PROSITE" id="PS50894">
    <property type="entry name" value="HPT"/>
    <property type="match status" value="1"/>
</dbReference>
<keyword evidence="14" id="KW-0472">Membrane</keyword>
<dbReference type="CDD" id="cd17546">
    <property type="entry name" value="REC_hyHK_CKI1_RcsC-like"/>
    <property type="match status" value="1"/>
</dbReference>
<dbReference type="Gene3D" id="1.10.287.130">
    <property type="match status" value="1"/>
</dbReference>
<sequence>MSSPIRVLLLEDDPADARLVGQMLRRVKTTPFEVAVVGRLSEAIDSLTRNPDGFDVVLADLSVPDSTGIHTLDRLTAVAPHLPVVVLTGNDDDSVALDAVKRGAQDYLVKGIGDAFILSRVVRYAIERKLGEAALREARDKAEQAARAKSVFLAMMGHEIRTPLNGVLGMARLLQETPLDHRQRSFAETLVSSGELLLGLVNDILDFARLDAEGMGLDTEPFDVIDAIEEVRLVLAARAEEKGLILTTAFAQGIPRVVEGDRLRLRQILFNLVGNAIKFTDHGHVSIQVEPLQPFGLRISVADTGIGIDSAAIPNLFTEFWQGDSGTARRFAGTGLGLAICRRLVELMGGDIDCDSVPGQGSTFRVNLPLASTDLPVRPGGEGAARPAPGPCRVLLVDDNEVNLAVATGLLEQRGHSVTTASDGMAAVAAAQAGDFDVILLDMRMPGMDGIETARAIKALPGEAGKVPMFLLTANPVREDEARSREAGILGCLAKPFRVDDFGRMLAGLALGSGEAKAKPEDRPLLSLADLRADMEVLGRDRMVGLADLYCRSSAADVAALEAACARPSWTDLVQTAHRMAGAAFSLHLGGLAAACRSLEDAARTERADSTAQAAQVKLIWTRSLAALETALKE</sequence>